<dbReference type="Ensembl" id="ENSBOBT00000003759.1">
    <property type="protein sequence ID" value="ENSBOBP00000003664.1"/>
    <property type="gene ID" value="ENSBOBG00000002532.1"/>
</dbReference>
<protein>
    <submittedName>
        <fullName evidence="1">Uncharacterized protein</fullName>
    </submittedName>
</protein>
<proteinExistence type="predicted"/>
<organism evidence="1 2">
    <name type="scientific">Bubo bubo</name>
    <name type="common">Eurasian eagle-owl</name>
    <name type="synonym">Strix bubo</name>
    <dbReference type="NCBI Taxonomy" id="30461"/>
    <lineage>
        <taxon>Eukaryota</taxon>
        <taxon>Metazoa</taxon>
        <taxon>Chordata</taxon>
        <taxon>Craniata</taxon>
        <taxon>Vertebrata</taxon>
        <taxon>Euteleostomi</taxon>
        <taxon>Archelosauria</taxon>
        <taxon>Archosauria</taxon>
        <taxon>Dinosauria</taxon>
        <taxon>Saurischia</taxon>
        <taxon>Theropoda</taxon>
        <taxon>Coelurosauria</taxon>
        <taxon>Aves</taxon>
        <taxon>Neognathae</taxon>
        <taxon>Neoaves</taxon>
        <taxon>Telluraves</taxon>
        <taxon>Strigiformes</taxon>
        <taxon>Strigidae</taxon>
        <taxon>Bubo</taxon>
    </lineage>
</organism>
<reference evidence="1" key="2">
    <citation type="submission" date="2025-09" db="UniProtKB">
        <authorList>
            <consortium name="Ensembl"/>
        </authorList>
    </citation>
    <scope>IDENTIFICATION</scope>
</reference>
<dbReference type="AlphaFoldDB" id="A0A8C0EG61"/>
<evidence type="ECO:0000313" key="1">
    <source>
        <dbReference type="Ensembl" id="ENSBOBP00000003664.1"/>
    </source>
</evidence>
<name>A0A8C0EG61_BUBBB</name>
<reference evidence="1" key="1">
    <citation type="submission" date="2025-08" db="UniProtKB">
        <authorList>
            <consortium name="Ensembl"/>
        </authorList>
    </citation>
    <scope>IDENTIFICATION</scope>
</reference>
<dbReference type="Proteomes" id="UP000694567">
    <property type="component" value="Unplaced"/>
</dbReference>
<sequence length="235" mass="26671">MFPPKLPLFAVLLTDTVIYLSEKCDGFDNGRLYFLYLVLLSDTDHGIWKLNAPLSLIILFSHIFSWVLSLDASTQHMQCNGRMLFRIASPSFVANGDCSECGALEVKWSQDANCQFFCRAIFLANLSCVSPRREGNGQTIYTILKFSQLHQCVPVCLFSTLYSTGRSLPFFPRKRLYFAILNIFVKATSNVISMTWSYLASGRSCWNTQELKRSLCSKDRTFIGTLQVTAKTEFN</sequence>
<accession>A0A8C0EG61</accession>
<evidence type="ECO:0000313" key="2">
    <source>
        <dbReference type="Proteomes" id="UP000694567"/>
    </source>
</evidence>
<keyword evidence="2" id="KW-1185">Reference proteome</keyword>